<reference evidence="1 2" key="1">
    <citation type="submission" date="2016-10" db="EMBL/GenBank/DDBJ databases">
        <authorList>
            <person name="de Groot N.N."/>
        </authorList>
    </citation>
    <scope>NUCLEOTIDE SEQUENCE [LARGE SCALE GENOMIC DNA]</scope>
    <source>
        <strain evidence="1 2">DSM 25186</strain>
    </source>
</reference>
<evidence type="ECO:0000313" key="2">
    <source>
        <dbReference type="Proteomes" id="UP000198510"/>
    </source>
</evidence>
<dbReference type="Proteomes" id="UP000198510">
    <property type="component" value="Unassembled WGS sequence"/>
</dbReference>
<evidence type="ECO:0000313" key="1">
    <source>
        <dbReference type="EMBL" id="SDK23176.1"/>
    </source>
</evidence>
<proteinExistence type="predicted"/>
<dbReference type="EMBL" id="FNFO01000002">
    <property type="protein sequence ID" value="SDK23176.1"/>
    <property type="molecule type" value="Genomic_DNA"/>
</dbReference>
<dbReference type="AlphaFoldDB" id="A0A1G9A758"/>
<gene>
    <name evidence="1" type="ORF">SAMN05421823_102201</name>
</gene>
<dbReference type="OrthoDB" id="1467713at2"/>
<dbReference type="RefSeq" id="WP_089680732.1">
    <property type="nucleotide sequence ID" value="NZ_FNFO01000002.1"/>
</dbReference>
<keyword evidence="2" id="KW-1185">Reference proteome</keyword>
<dbReference type="STRING" id="1075417.SAMN05421823_102201"/>
<accession>A0A1G9A758</accession>
<protein>
    <submittedName>
        <fullName evidence="1">Uncharacterized protein</fullName>
    </submittedName>
</protein>
<organism evidence="1 2">
    <name type="scientific">Catalinimonas alkaloidigena</name>
    <dbReference type="NCBI Taxonomy" id="1075417"/>
    <lineage>
        <taxon>Bacteria</taxon>
        <taxon>Pseudomonadati</taxon>
        <taxon>Bacteroidota</taxon>
        <taxon>Cytophagia</taxon>
        <taxon>Cytophagales</taxon>
        <taxon>Catalimonadaceae</taxon>
        <taxon>Catalinimonas</taxon>
    </lineage>
</organism>
<sequence length="80" mass="9464">MRIVEQIAHPQCQITVYAWNGKYLLKFEQPMLEQTYKVSEMDLTGPDEVKSLLNEAFIARVLRRFDEMRADWQQNLSDVS</sequence>
<name>A0A1G9A758_9BACT</name>